<dbReference type="InterPro" id="IPR022792">
    <property type="entry name" value="T2SS_protein-GspN"/>
</dbReference>
<evidence type="ECO:0000256" key="3">
    <source>
        <dbReference type="ARBA" id="ARBA00021563"/>
    </source>
</evidence>
<evidence type="ECO:0000313" key="11">
    <source>
        <dbReference type="EMBL" id="OWV31745.1"/>
    </source>
</evidence>
<proteinExistence type="inferred from homology"/>
<evidence type="ECO:0000256" key="9">
    <source>
        <dbReference type="ARBA" id="ARBA00023136"/>
    </source>
</evidence>
<keyword evidence="9" id="KW-0472">Membrane</keyword>
<reference evidence="12" key="1">
    <citation type="submission" date="2017-05" db="EMBL/GenBank/DDBJ databases">
        <authorList>
            <person name="Lin X."/>
        </authorList>
    </citation>
    <scope>NUCLEOTIDE SEQUENCE [LARGE SCALE GENOMIC DNA]</scope>
    <source>
        <strain evidence="12">JLT2012</strain>
    </source>
</reference>
<evidence type="ECO:0000256" key="1">
    <source>
        <dbReference type="ARBA" id="ARBA00004533"/>
    </source>
</evidence>
<protein>
    <recommendedName>
        <fullName evidence="3">Type II secretion system protein N</fullName>
    </recommendedName>
    <alternativeName>
        <fullName evidence="10">General secretion pathway protein N</fullName>
    </alternativeName>
</protein>
<keyword evidence="4" id="KW-0813">Transport</keyword>
<sequence>MRRVRLPIRRLVLLAGLSLFMIAALLPLHVALGAFGFDERGFGAKEIRGSIWSAALSEAYFGTVPVGDAAARLSLWRLALGEAQLSVDGGETGSFSGKLTGFRSGYALSDADVRIEARQLGLPGAGGLQLSDAHVRFEEGMCVSASGTAASDMLASLAGETGLPGAALTGTLSCEGDAAVLPLTGSAAGVDATMTLRLNAAGTLSGQLDVTGLPETNRPALQANGFVPAGPGVYRLTF</sequence>
<gene>
    <name evidence="11" type="ORF">B5C34_14630</name>
</gene>
<keyword evidence="8" id="KW-0653">Protein transport</keyword>
<dbReference type="EMBL" id="NFZT01000007">
    <property type="protein sequence ID" value="OWV31745.1"/>
    <property type="molecule type" value="Genomic_DNA"/>
</dbReference>
<dbReference type="Pfam" id="PF01203">
    <property type="entry name" value="T2SSN"/>
    <property type="match status" value="1"/>
</dbReference>
<comment type="subcellular location">
    <subcellularLocation>
        <location evidence="1">Cell inner membrane</location>
    </subcellularLocation>
</comment>
<dbReference type="RefSeq" id="WP_088713542.1">
    <property type="nucleotide sequence ID" value="NZ_NFZT01000007.1"/>
</dbReference>
<dbReference type="Proteomes" id="UP000198462">
    <property type="component" value="Unassembled WGS sequence"/>
</dbReference>
<evidence type="ECO:0000256" key="8">
    <source>
        <dbReference type="ARBA" id="ARBA00022927"/>
    </source>
</evidence>
<evidence type="ECO:0000256" key="5">
    <source>
        <dbReference type="ARBA" id="ARBA00022475"/>
    </source>
</evidence>
<dbReference type="OrthoDB" id="7477467at2"/>
<accession>A0A219B092</accession>
<keyword evidence="12" id="KW-1185">Reference proteome</keyword>
<comment type="similarity">
    <text evidence="2">Belongs to the GSP N family.</text>
</comment>
<evidence type="ECO:0000256" key="4">
    <source>
        <dbReference type="ARBA" id="ARBA00022448"/>
    </source>
</evidence>
<evidence type="ECO:0000313" key="12">
    <source>
        <dbReference type="Proteomes" id="UP000198462"/>
    </source>
</evidence>
<evidence type="ECO:0000256" key="2">
    <source>
        <dbReference type="ARBA" id="ARBA00007208"/>
    </source>
</evidence>
<dbReference type="GO" id="GO:0005886">
    <property type="term" value="C:plasma membrane"/>
    <property type="evidence" value="ECO:0007669"/>
    <property type="project" value="UniProtKB-SubCell"/>
</dbReference>
<dbReference type="GO" id="GO:0015628">
    <property type="term" value="P:protein secretion by the type II secretion system"/>
    <property type="evidence" value="ECO:0007669"/>
    <property type="project" value="InterPro"/>
</dbReference>
<name>A0A219B092_9SPHN</name>
<comment type="caution">
    <text evidence="11">The sequence shown here is derived from an EMBL/GenBank/DDBJ whole genome shotgun (WGS) entry which is preliminary data.</text>
</comment>
<evidence type="ECO:0000256" key="6">
    <source>
        <dbReference type="ARBA" id="ARBA00022519"/>
    </source>
</evidence>
<organism evidence="11 12">
    <name type="scientific">Pacificimonas flava</name>
    <dbReference type="NCBI Taxonomy" id="1234595"/>
    <lineage>
        <taxon>Bacteria</taxon>
        <taxon>Pseudomonadati</taxon>
        <taxon>Pseudomonadota</taxon>
        <taxon>Alphaproteobacteria</taxon>
        <taxon>Sphingomonadales</taxon>
        <taxon>Sphingosinicellaceae</taxon>
        <taxon>Pacificimonas</taxon>
    </lineage>
</organism>
<keyword evidence="7" id="KW-0812">Transmembrane</keyword>
<evidence type="ECO:0000256" key="10">
    <source>
        <dbReference type="ARBA" id="ARBA00030772"/>
    </source>
</evidence>
<dbReference type="GO" id="GO:0015627">
    <property type="term" value="C:type II protein secretion system complex"/>
    <property type="evidence" value="ECO:0007669"/>
    <property type="project" value="InterPro"/>
</dbReference>
<evidence type="ECO:0000256" key="7">
    <source>
        <dbReference type="ARBA" id="ARBA00022692"/>
    </source>
</evidence>
<keyword evidence="5" id="KW-1003">Cell membrane</keyword>
<keyword evidence="6" id="KW-0997">Cell inner membrane</keyword>
<dbReference type="AlphaFoldDB" id="A0A219B092"/>